<dbReference type="Pfam" id="PF02567">
    <property type="entry name" value="PhzC-PhzF"/>
    <property type="match status" value="1"/>
</dbReference>
<dbReference type="InterPro" id="IPR021109">
    <property type="entry name" value="Peptidase_aspartic_dom_sf"/>
</dbReference>
<proteinExistence type="inferred from homology"/>
<comment type="caution">
    <text evidence="4">The sequence shown here is derived from an EMBL/GenBank/DDBJ whole genome shotgun (WGS) entry which is preliminary data.</text>
</comment>
<evidence type="ECO:0000256" key="2">
    <source>
        <dbReference type="ARBA" id="ARBA00023235"/>
    </source>
</evidence>
<keyword evidence="5" id="KW-1185">Reference proteome</keyword>
<dbReference type="SUPFAM" id="SSF54506">
    <property type="entry name" value="Diaminopimelate epimerase-like"/>
    <property type="match status" value="1"/>
</dbReference>
<keyword evidence="2" id="KW-0413">Isomerase</keyword>
<dbReference type="InterPro" id="IPR003719">
    <property type="entry name" value="Phenazine_PhzF-like"/>
</dbReference>
<name>A0AAV5AM10_9AGAM</name>
<evidence type="ECO:0000313" key="5">
    <source>
        <dbReference type="Proteomes" id="UP001050691"/>
    </source>
</evidence>
<sequence length="651" mass="70088">MSSLNYAIVDAFTQVPFKGNGAAVVVLDSNSQFKDELLQAIAAEFNLSETAFTTPINKDEGKFFLRWFTPKVEVGLCGHATLATAHVLFSNRKSIGLADNINRLEFQTKKAGILTAQLLGDGRIELDFPAGDIISIHSGETQERIVTAIKEAFHPTPPAIKFIGDGKKIYDDYLLVEIDPNYDLQGASVNTDAFKILASAHQIIVVSQSATGNEDFKSRVFAPATGVQEDPVTGSAHSFMASYWQKAFGKDQGTEIRGQQVSLRSGDVGVVVHGDMCKLRGHATLAAKGEFFYPSRLGFYAANVQVGLGNYTLIVDSGSAYTWVGANLSNPYLPSPESIATGENVSVPYGSGNFTGFKFIDTVVIDNIVIKHQQIGVANLSFGFEGVDGILGIGPPDRTFNTTGTDPFILVPTVTDEMLMQGIIDVNITGVALSPLTTPDFELNGEVTFGGIDPTKFIGNLTFVPTTDKPPASTFWGIEQSVTIGDSHTVVIPPGTPGIMDTAEEIYNVTIEGTTLLFLATPFLNTILNVTGAVFNDTLGIYQVDSLDSLQSLFYNIGGVSNKNPFLKSALYDLTLTLLPKTIFELTPNAQIFPPQFNILIGGQEGVFYLLFADLGDEADIPAGPGMMRHYVTYDGTRKVVGVAQTKNTFT</sequence>
<comment type="similarity">
    <text evidence="1">Belongs to the PhzF family.</text>
</comment>
<dbReference type="Gene3D" id="3.10.310.10">
    <property type="entry name" value="Diaminopimelate Epimerase, Chain A, domain 1"/>
    <property type="match status" value="2"/>
</dbReference>
<dbReference type="GO" id="GO:0005737">
    <property type="term" value="C:cytoplasm"/>
    <property type="evidence" value="ECO:0007669"/>
    <property type="project" value="TreeGrafter"/>
</dbReference>
<dbReference type="SUPFAM" id="SSF50630">
    <property type="entry name" value="Acid proteases"/>
    <property type="match status" value="1"/>
</dbReference>
<accession>A0AAV5AM10</accession>
<gene>
    <name evidence="4" type="ORF">Clacol_008380</name>
</gene>
<organism evidence="4 5">
    <name type="scientific">Clathrus columnatus</name>
    <dbReference type="NCBI Taxonomy" id="1419009"/>
    <lineage>
        <taxon>Eukaryota</taxon>
        <taxon>Fungi</taxon>
        <taxon>Dikarya</taxon>
        <taxon>Basidiomycota</taxon>
        <taxon>Agaricomycotina</taxon>
        <taxon>Agaricomycetes</taxon>
        <taxon>Phallomycetidae</taxon>
        <taxon>Phallales</taxon>
        <taxon>Clathraceae</taxon>
        <taxon>Clathrus</taxon>
    </lineage>
</organism>
<dbReference type="PROSITE" id="PS51767">
    <property type="entry name" value="PEPTIDASE_A1"/>
    <property type="match status" value="1"/>
</dbReference>
<dbReference type="PANTHER" id="PTHR13774:SF17">
    <property type="entry name" value="PHENAZINE BIOSYNTHESIS-LIKE DOMAIN-CONTAINING PROTEIN"/>
    <property type="match status" value="1"/>
</dbReference>
<evidence type="ECO:0000313" key="4">
    <source>
        <dbReference type="EMBL" id="GJJ14123.1"/>
    </source>
</evidence>
<dbReference type="GO" id="GO:0016853">
    <property type="term" value="F:isomerase activity"/>
    <property type="evidence" value="ECO:0007669"/>
    <property type="project" value="UniProtKB-KW"/>
</dbReference>
<evidence type="ECO:0000259" key="3">
    <source>
        <dbReference type="PROSITE" id="PS51767"/>
    </source>
</evidence>
<dbReference type="AlphaFoldDB" id="A0AAV5AM10"/>
<feature type="domain" description="Peptidase A1" evidence="3">
    <location>
        <begin position="300"/>
        <end position="644"/>
    </location>
</feature>
<dbReference type="Gene3D" id="2.40.70.10">
    <property type="entry name" value="Acid Proteases"/>
    <property type="match status" value="2"/>
</dbReference>
<dbReference type="InterPro" id="IPR033121">
    <property type="entry name" value="PEPTIDASE_A1"/>
</dbReference>
<dbReference type="NCBIfam" id="TIGR00654">
    <property type="entry name" value="PhzF_family"/>
    <property type="match status" value="1"/>
</dbReference>
<dbReference type="InterPro" id="IPR034164">
    <property type="entry name" value="Pepsin-like_dom"/>
</dbReference>
<evidence type="ECO:0000256" key="1">
    <source>
        <dbReference type="ARBA" id="ARBA00008270"/>
    </source>
</evidence>
<protein>
    <recommendedName>
        <fullName evidence="3">Peptidase A1 domain-containing protein</fullName>
    </recommendedName>
</protein>
<dbReference type="EMBL" id="BPWL01000009">
    <property type="protein sequence ID" value="GJJ14123.1"/>
    <property type="molecule type" value="Genomic_DNA"/>
</dbReference>
<reference evidence="4" key="1">
    <citation type="submission" date="2021-10" db="EMBL/GenBank/DDBJ databases">
        <title>De novo Genome Assembly of Clathrus columnatus (Basidiomycota, Fungi) Using Illumina and Nanopore Sequence Data.</title>
        <authorList>
            <person name="Ogiso-Tanaka E."/>
            <person name="Itagaki H."/>
            <person name="Hosoya T."/>
            <person name="Hosaka K."/>
        </authorList>
    </citation>
    <scope>NUCLEOTIDE SEQUENCE</scope>
    <source>
        <strain evidence="4">MO-923</strain>
    </source>
</reference>
<dbReference type="Proteomes" id="UP001050691">
    <property type="component" value="Unassembled WGS sequence"/>
</dbReference>
<dbReference type="CDD" id="cd05471">
    <property type="entry name" value="pepsin_like"/>
    <property type="match status" value="1"/>
</dbReference>
<dbReference type="PANTHER" id="PTHR13774">
    <property type="entry name" value="PHENAZINE BIOSYNTHESIS PROTEIN"/>
    <property type="match status" value="1"/>
</dbReference>
<dbReference type="Pfam" id="PF00026">
    <property type="entry name" value="Asp"/>
    <property type="match status" value="1"/>
</dbReference>